<evidence type="ECO:0000313" key="7">
    <source>
        <dbReference type="EnsemblMetazoa" id="SMAR005894-PA"/>
    </source>
</evidence>
<reference evidence="8" key="1">
    <citation type="submission" date="2011-05" db="EMBL/GenBank/DDBJ databases">
        <authorList>
            <person name="Richards S.R."/>
            <person name="Qu J."/>
            <person name="Jiang H."/>
            <person name="Jhangiani S.N."/>
            <person name="Agravi P."/>
            <person name="Goodspeed R."/>
            <person name="Gross S."/>
            <person name="Mandapat C."/>
            <person name="Jackson L."/>
            <person name="Mathew T."/>
            <person name="Pu L."/>
            <person name="Thornton R."/>
            <person name="Saada N."/>
            <person name="Wilczek-Boney K.B."/>
            <person name="Lee S."/>
            <person name="Kovar C."/>
            <person name="Wu Y."/>
            <person name="Scherer S.E."/>
            <person name="Worley K.C."/>
            <person name="Muzny D.M."/>
            <person name="Gibbs R."/>
        </authorList>
    </citation>
    <scope>NUCLEOTIDE SEQUENCE</scope>
    <source>
        <strain evidence="8">Brora</strain>
    </source>
</reference>
<feature type="transmembrane region" description="Helical" evidence="5">
    <location>
        <begin position="789"/>
        <end position="812"/>
    </location>
</feature>
<organism evidence="7 8">
    <name type="scientific">Strigamia maritima</name>
    <name type="common">European centipede</name>
    <name type="synonym">Geophilus maritimus</name>
    <dbReference type="NCBI Taxonomy" id="126957"/>
    <lineage>
        <taxon>Eukaryota</taxon>
        <taxon>Metazoa</taxon>
        <taxon>Ecdysozoa</taxon>
        <taxon>Arthropoda</taxon>
        <taxon>Myriapoda</taxon>
        <taxon>Chilopoda</taxon>
        <taxon>Pleurostigmophora</taxon>
        <taxon>Geophilomorpha</taxon>
        <taxon>Linotaeniidae</taxon>
        <taxon>Strigamia</taxon>
    </lineage>
</organism>
<evidence type="ECO:0000256" key="3">
    <source>
        <dbReference type="ARBA" id="ARBA00022989"/>
    </source>
</evidence>
<feature type="transmembrane region" description="Helical" evidence="5">
    <location>
        <begin position="611"/>
        <end position="635"/>
    </location>
</feature>
<evidence type="ECO:0000256" key="4">
    <source>
        <dbReference type="ARBA" id="ARBA00023136"/>
    </source>
</evidence>
<dbReference type="SUPFAM" id="SSF103473">
    <property type="entry name" value="MFS general substrate transporter"/>
    <property type="match status" value="3"/>
</dbReference>
<dbReference type="PhylomeDB" id="T1IXG2"/>
<feature type="transmembrane region" description="Helical" evidence="5">
    <location>
        <begin position="944"/>
        <end position="963"/>
    </location>
</feature>
<dbReference type="InterPro" id="IPR036259">
    <property type="entry name" value="MFS_trans_sf"/>
</dbReference>
<dbReference type="InterPro" id="IPR005828">
    <property type="entry name" value="MFS_sugar_transport-like"/>
</dbReference>
<feature type="transmembrane region" description="Helical" evidence="5">
    <location>
        <begin position="278"/>
        <end position="300"/>
    </location>
</feature>
<dbReference type="HOGENOM" id="CLU_245262_0_0_1"/>
<dbReference type="FunFam" id="1.20.1250.20:FF:000023">
    <property type="entry name" value="Solute carrier family 22 member 6"/>
    <property type="match status" value="2"/>
</dbReference>
<evidence type="ECO:0000313" key="8">
    <source>
        <dbReference type="Proteomes" id="UP000014500"/>
    </source>
</evidence>
<proteinExistence type="predicted"/>
<dbReference type="EnsemblMetazoa" id="SMAR005894-RA">
    <property type="protein sequence ID" value="SMAR005894-PA"/>
    <property type="gene ID" value="SMAR005894"/>
</dbReference>
<keyword evidence="8" id="KW-1185">Reference proteome</keyword>
<feature type="transmembrane region" description="Helical" evidence="5">
    <location>
        <begin position="20"/>
        <end position="45"/>
    </location>
</feature>
<dbReference type="PANTHER" id="PTHR24064">
    <property type="entry name" value="SOLUTE CARRIER FAMILY 22 MEMBER"/>
    <property type="match status" value="1"/>
</dbReference>
<feature type="transmembrane region" description="Helical" evidence="5">
    <location>
        <begin position="1245"/>
        <end position="1264"/>
    </location>
</feature>
<dbReference type="OMA" id="LYMFGMG"/>
<feature type="transmembrane region" description="Helical" evidence="5">
    <location>
        <begin position="1128"/>
        <end position="1148"/>
    </location>
</feature>
<protein>
    <recommendedName>
        <fullName evidence="6">Major facilitator superfamily (MFS) profile domain-containing protein</fullName>
    </recommendedName>
</protein>
<dbReference type="Gene3D" id="1.20.1250.20">
    <property type="entry name" value="MFS general substrate transporter like domains"/>
    <property type="match status" value="4"/>
</dbReference>
<keyword evidence="4 5" id="KW-0472">Membrane</keyword>
<dbReference type="Pfam" id="PF00083">
    <property type="entry name" value="Sugar_tr"/>
    <property type="match status" value="3"/>
</dbReference>
<feature type="transmembrane region" description="Helical" evidence="5">
    <location>
        <begin position="1335"/>
        <end position="1352"/>
    </location>
</feature>
<feature type="domain" description="Major facilitator superfamily (MFS) profile" evidence="6">
    <location>
        <begin position="506"/>
        <end position="967"/>
    </location>
</feature>
<evidence type="ECO:0000256" key="1">
    <source>
        <dbReference type="ARBA" id="ARBA00004141"/>
    </source>
</evidence>
<comment type="subcellular location">
    <subcellularLocation>
        <location evidence="1">Membrane</location>
        <topology evidence="1">Multi-pass membrane protein</topology>
    </subcellularLocation>
</comment>
<feature type="transmembrane region" description="Helical" evidence="5">
    <location>
        <begin position="1160"/>
        <end position="1184"/>
    </location>
</feature>
<feature type="transmembrane region" description="Helical" evidence="5">
    <location>
        <begin position="849"/>
        <end position="870"/>
    </location>
</feature>
<name>T1IXG2_STRMM</name>
<feature type="transmembrane region" description="Helical" evidence="5">
    <location>
        <begin position="153"/>
        <end position="177"/>
    </location>
</feature>
<feature type="transmembrane region" description="Helical" evidence="5">
    <location>
        <begin position="671"/>
        <end position="692"/>
    </location>
</feature>
<evidence type="ECO:0000259" key="6">
    <source>
        <dbReference type="PROSITE" id="PS50850"/>
    </source>
</evidence>
<feature type="transmembrane region" description="Helical" evidence="5">
    <location>
        <begin position="1220"/>
        <end position="1239"/>
    </location>
</feature>
<keyword evidence="2 5" id="KW-0812">Transmembrane</keyword>
<dbReference type="EMBL" id="JH431646">
    <property type="status" value="NOT_ANNOTATED_CDS"/>
    <property type="molecule type" value="Genomic_DNA"/>
</dbReference>
<feature type="transmembrane region" description="Helical" evidence="5">
    <location>
        <begin position="307"/>
        <end position="330"/>
    </location>
</feature>
<accession>T1IXG2</accession>
<feature type="transmembrane region" description="Helical" evidence="5">
    <location>
        <begin position="918"/>
        <end position="938"/>
    </location>
</feature>
<feature type="transmembrane region" description="Helical" evidence="5">
    <location>
        <begin position="399"/>
        <end position="419"/>
    </location>
</feature>
<feature type="transmembrane region" description="Helical" evidence="5">
    <location>
        <begin position="586"/>
        <end position="604"/>
    </location>
</feature>
<feature type="transmembrane region" description="Helical" evidence="5">
    <location>
        <begin position="698"/>
        <end position="716"/>
    </location>
</feature>
<feature type="transmembrane region" description="Helical" evidence="5">
    <location>
        <begin position="1423"/>
        <end position="1447"/>
    </location>
</feature>
<evidence type="ECO:0000256" key="2">
    <source>
        <dbReference type="ARBA" id="ARBA00022692"/>
    </source>
</evidence>
<feature type="transmembrane region" description="Helical" evidence="5">
    <location>
        <begin position="818"/>
        <end position="840"/>
    </location>
</feature>
<feature type="transmembrane region" description="Helical" evidence="5">
    <location>
        <begin position="1392"/>
        <end position="1411"/>
    </location>
</feature>
<keyword evidence="3 5" id="KW-1133">Transmembrane helix</keyword>
<reference evidence="7" key="2">
    <citation type="submission" date="2015-02" db="UniProtKB">
        <authorList>
            <consortium name="EnsemblMetazoa"/>
        </authorList>
    </citation>
    <scope>IDENTIFICATION</scope>
</reference>
<dbReference type="eggNOG" id="KOG0255">
    <property type="taxonomic scope" value="Eukaryota"/>
</dbReference>
<feature type="transmembrane region" description="Helical" evidence="5">
    <location>
        <begin position="882"/>
        <end position="906"/>
    </location>
</feature>
<evidence type="ECO:0000256" key="5">
    <source>
        <dbReference type="SAM" id="Phobius"/>
    </source>
</evidence>
<dbReference type="STRING" id="126957.T1IXG2"/>
<dbReference type="CDD" id="cd17317">
    <property type="entry name" value="MFS_SLC22"/>
    <property type="match status" value="2"/>
</dbReference>
<dbReference type="GO" id="GO:0016020">
    <property type="term" value="C:membrane"/>
    <property type="evidence" value="ECO:0007669"/>
    <property type="project" value="UniProtKB-SubCell"/>
</dbReference>
<feature type="transmembrane region" description="Helical" evidence="5">
    <location>
        <begin position="123"/>
        <end position="141"/>
    </location>
</feature>
<dbReference type="Proteomes" id="UP000014500">
    <property type="component" value="Unassembled WGS sequence"/>
</dbReference>
<feature type="transmembrane region" description="Helical" evidence="5">
    <location>
        <begin position="336"/>
        <end position="358"/>
    </location>
</feature>
<feature type="domain" description="Major facilitator superfamily (MFS) profile" evidence="6">
    <location>
        <begin position="1009"/>
        <end position="1514"/>
    </location>
</feature>
<feature type="transmembrane region" description="Helical" evidence="5">
    <location>
        <begin position="1490"/>
        <end position="1509"/>
    </location>
</feature>
<feature type="transmembrane region" description="Helical" evidence="5">
    <location>
        <begin position="246"/>
        <end position="266"/>
    </location>
</feature>
<dbReference type="InterPro" id="IPR020846">
    <property type="entry name" value="MFS_dom"/>
</dbReference>
<sequence length="1577" mass="176039">MSSTLDDFLLTLGNPGRYQLFVFFVLCTTFFSASFHINSMIFLGVTPHHHCKFPQGWTWTLNESIPQVTVTGGLSKSDNCHRYFDPANESAGIIPCPDGWTYETEEWSIVRDWNLVCDDQYKVSLATTMFFAGMTVGSIFVGPLCDRLGRKIVILSSLYAQLLVAVAIAFAPNYTWFIPESFRWLISQHDTEEACLLAKKYIRFNGVPSRPYLRQEMEILAQNVGGNYEKTKRHCHTLGLFRTRRLALISSVNMMLWFCTYLSYYHSTYFMVSLNLNLYLNFLVSAITEFLFILILILTMNKIGRKIVLFTTLTVTAFLCLAVAILASVVGDTTDIRMFLALISKALSISACNCLSVYTSEQYPTIMRGLGIGSCAFWSRVSGIVGPQIVLWGSQSQEALPFFTLTLLNFVCAFLTLLLPETINKSMPETFEDVDELWNENKDVKDVKTEMGNENNAVSNELRAAKDKMGLSMENSTAVDLYMRFEYSSSSSEDSDEAEYNYILQKCYLSSQLTDLNTFNTSIYNNNNGTRETPQSCSTYVDPYNHSMGTIPCPNGWDYDPKTSGRSIVPEWNLVCDNKWQLSAGISIYFIGVMLGGLVGGYLADRFGRQPVILICIYCQTILGISVVFITNYIAFIVVRFFHAILMQALQACSFTLIMEMFQPTIRARASAFYSLGWTLGLMFLALISWALDNWRHVQLVLAVPSVVSFLYFWFIPESMRWLITHKKTDRAEALALKVAKFNNINFITDVRKQIDQLSVNCVTRVQKGSKHNSYGLIDLVRTPQIRKYTLIIAFVWFTASIVTYGIAYGLSSIASNIYISIAISGCVEIPLRGLSFLILNRFGRRRPIVLTLALSGISCIIVPIILHFGKTTSIGKTASTVAAIIGKAFMGLTYAIIPIYTVELYPTVIRTFGQGSAVFCSRIGGIVAPQLVLLGNIYWKPVPFLICGIFGIIAALLTLILPDTHLKSMPDMIEDVEIEAIRKSLQLNEDKSLVKGSAKPRTDDDDAIVMATLTNGLMKAVEMQVSSQDEQKQTKTSAAVNKGFVQDDTPISSKLEETVIPINQTLNDTIPMVGKNGKIQMEQCLMYANPINRSEGLMPCTDGWTYLYEKDEWTIVGEWDLVCDRKWLVGLVTTIYFGGTLLGSPILGTLADKCGRKPVFLGALYCGVIIGVIQFFSNSYVMFTILKFLHGTMIQGMINASTSHNMELFRKQHRTESAFAANFIWTLAQFVLVFFAFITSHWRYFYLLISLPSLFAISYIWLVPESLRWLLVNNRVEEAKKVAQKYARINKINLESNIDKQITNLGLTLANSEGGNNKYDFRDLFRTKYIRRTTILAIYLWFAASIVYYGINFSLPALGGNKYINFLISAGVELGSRLFLYPALKLGGRRLPNAIAFLLSGTLCIAVAMLDNFVAGDVGNMKWISIGCAFVGKAACSIAFACIVLLTSELLPTVIRGIALGVCGLANRIGAMSAPQILLLGELYSSEVLPFVCFGTAALLAAVVTWSVPETRHLSLPDTIEDAENLYSKQLRKQEKKNVHVNGHVNGVATVANTLEAMSTNGKGISNPSFETNEKL</sequence>
<dbReference type="GO" id="GO:0022857">
    <property type="term" value="F:transmembrane transporter activity"/>
    <property type="evidence" value="ECO:0007669"/>
    <property type="project" value="InterPro"/>
</dbReference>
<dbReference type="PROSITE" id="PS50850">
    <property type="entry name" value="MFS"/>
    <property type="match status" value="2"/>
</dbReference>